<keyword evidence="2" id="KW-1185">Reference proteome</keyword>
<dbReference type="Proteomes" id="UP000305267">
    <property type="component" value="Unassembled WGS sequence"/>
</dbReference>
<gene>
    <name evidence="1" type="ORF">FF100_26840</name>
</gene>
<name>A0A5C4L9H5_9HYPH</name>
<evidence type="ECO:0000313" key="2">
    <source>
        <dbReference type="Proteomes" id="UP000305267"/>
    </source>
</evidence>
<accession>A0A5C4L9H5</accession>
<dbReference type="AlphaFoldDB" id="A0A5C4L9H5"/>
<dbReference type="OrthoDB" id="2024989at2"/>
<dbReference type="EMBL" id="VDDA01000018">
    <property type="protein sequence ID" value="TNC09187.1"/>
    <property type="molecule type" value="Genomic_DNA"/>
</dbReference>
<sequence>MASDRAATARLAGVLARASTEPGGIREVARQLDLGALADGPIADLYAGLVDVVCPPDGDLDDAHSREAYLEAVIEVMGRGFGDLERPGVETIRAVLGLYITNAVHLRIVNAIANNLVTLPRDIDEVSALQQGLKDFVRGCVEQALDEAGDAFPAEDLTASIDEFYEQAISILDAEGDAAAEGEGPAEEEDE</sequence>
<evidence type="ECO:0000313" key="1">
    <source>
        <dbReference type="EMBL" id="TNC09187.1"/>
    </source>
</evidence>
<proteinExistence type="predicted"/>
<dbReference type="NCBIfam" id="NF041924">
    <property type="entry name" value="QatB"/>
    <property type="match status" value="1"/>
</dbReference>
<protein>
    <submittedName>
        <fullName evidence="1">Uncharacterized protein</fullName>
    </submittedName>
</protein>
<organism evidence="1 2">
    <name type="scientific">Methylobacterium terricola</name>
    <dbReference type="NCBI Taxonomy" id="2583531"/>
    <lineage>
        <taxon>Bacteria</taxon>
        <taxon>Pseudomonadati</taxon>
        <taxon>Pseudomonadota</taxon>
        <taxon>Alphaproteobacteria</taxon>
        <taxon>Hyphomicrobiales</taxon>
        <taxon>Methylobacteriaceae</taxon>
        <taxon>Methylobacterium</taxon>
    </lineage>
</organism>
<reference evidence="1 2" key="1">
    <citation type="submission" date="2019-06" db="EMBL/GenBank/DDBJ databases">
        <title>Genome of Methylobacterium sp. 17Sr1-39.</title>
        <authorList>
            <person name="Seo T."/>
        </authorList>
    </citation>
    <scope>NUCLEOTIDE SEQUENCE [LARGE SCALE GENOMIC DNA]</scope>
    <source>
        <strain evidence="1 2">17Sr1-39</strain>
    </source>
</reference>
<dbReference type="InterPro" id="IPR049675">
    <property type="entry name" value="QatB"/>
</dbReference>
<comment type="caution">
    <text evidence="1">The sequence shown here is derived from an EMBL/GenBank/DDBJ whole genome shotgun (WGS) entry which is preliminary data.</text>
</comment>